<organism evidence="1 2">
    <name type="scientific">Orchesella dallaii</name>
    <dbReference type="NCBI Taxonomy" id="48710"/>
    <lineage>
        <taxon>Eukaryota</taxon>
        <taxon>Metazoa</taxon>
        <taxon>Ecdysozoa</taxon>
        <taxon>Arthropoda</taxon>
        <taxon>Hexapoda</taxon>
        <taxon>Collembola</taxon>
        <taxon>Entomobryomorpha</taxon>
        <taxon>Entomobryoidea</taxon>
        <taxon>Orchesellidae</taxon>
        <taxon>Orchesellinae</taxon>
        <taxon>Orchesella</taxon>
    </lineage>
</organism>
<dbReference type="Proteomes" id="UP001642540">
    <property type="component" value="Unassembled WGS sequence"/>
</dbReference>
<sequence>MDRSGRPGITQQGNFGAPRVPIQRVRRRLFSTERTSEAVVLTRRRVLPLVDTPHILNAADYFQHVEGNEGSPVELGLQGEPYAKRSSPKRRRKVVVSSGISVRPNLKKTLNISKDFLRKSRSVVNDLLNAECALLQRREVWIIFWNEVRY</sequence>
<accession>A0ABP1R9L3</accession>
<protein>
    <submittedName>
        <fullName evidence="1">Uncharacterized protein</fullName>
    </submittedName>
</protein>
<keyword evidence="2" id="KW-1185">Reference proteome</keyword>
<proteinExistence type="predicted"/>
<evidence type="ECO:0000313" key="1">
    <source>
        <dbReference type="EMBL" id="CAL8119707.1"/>
    </source>
</evidence>
<gene>
    <name evidence="1" type="ORF">ODALV1_LOCUS18681</name>
</gene>
<name>A0ABP1R9L3_9HEXA</name>
<reference evidence="1 2" key="1">
    <citation type="submission" date="2024-08" db="EMBL/GenBank/DDBJ databases">
        <authorList>
            <person name="Cucini C."/>
            <person name="Frati F."/>
        </authorList>
    </citation>
    <scope>NUCLEOTIDE SEQUENCE [LARGE SCALE GENOMIC DNA]</scope>
</reference>
<dbReference type="EMBL" id="CAXLJM020000061">
    <property type="protein sequence ID" value="CAL8119707.1"/>
    <property type="molecule type" value="Genomic_DNA"/>
</dbReference>
<comment type="caution">
    <text evidence="1">The sequence shown here is derived from an EMBL/GenBank/DDBJ whole genome shotgun (WGS) entry which is preliminary data.</text>
</comment>
<evidence type="ECO:0000313" key="2">
    <source>
        <dbReference type="Proteomes" id="UP001642540"/>
    </source>
</evidence>